<dbReference type="PANTHER" id="PTHR11839">
    <property type="entry name" value="UDP/ADP-SUGAR PYROPHOSPHATASE"/>
    <property type="match status" value="1"/>
</dbReference>
<comment type="similarity">
    <text evidence="3">Belongs to the Nudix hydrolase family.</text>
</comment>
<dbReference type="PANTHER" id="PTHR11839:SF22">
    <property type="entry name" value="NUDIX HYDROLASE 26, CHLOROPLASTIC"/>
    <property type="match status" value="1"/>
</dbReference>
<keyword evidence="2 3" id="KW-0378">Hydrolase</keyword>
<dbReference type="InterPro" id="IPR022927">
    <property type="entry name" value="RppH"/>
</dbReference>
<dbReference type="AlphaFoldDB" id="A0A830HZA6"/>
<accession>A0A830HZA6</accession>
<comment type="caution">
    <text evidence="5">The sequence shown here is derived from an EMBL/GenBank/DDBJ whole genome shotgun (WGS) entry which is preliminary data.</text>
</comment>
<evidence type="ECO:0000256" key="2">
    <source>
        <dbReference type="ARBA" id="ARBA00022801"/>
    </source>
</evidence>
<dbReference type="Pfam" id="PF00293">
    <property type="entry name" value="NUDIX"/>
    <property type="match status" value="1"/>
</dbReference>
<dbReference type="InterPro" id="IPR020084">
    <property type="entry name" value="NUDIX_hydrolase_CS"/>
</dbReference>
<dbReference type="PROSITE" id="PS51462">
    <property type="entry name" value="NUDIX"/>
    <property type="match status" value="1"/>
</dbReference>
<dbReference type="NCBIfam" id="NF001938">
    <property type="entry name" value="PRK00714.1-5"/>
    <property type="match status" value="1"/>
</dbReference>
<dbReference type="PROSITE" id="PS00893">
    <property type="entry name" value="NUDIX_BOX"/>
    <property type="match status" value="1"/>
</dbReference>
<evidence type="ECO:0000313" key="6">
    <source>
        <dbReference type="Proteomes" id="UP000660262"/>
    </source>
</evidence>
<dbReference type="GO" id="GO:0034432">
    <property type="term" value="F:bis(5'-adenosyl)-pentaphosphatase activity"/>
    <property type="evidence" value="ECO:0007669"/>
    <property type="project" value="TreeGrafter"/>
</dbReference>
<comment type="cofactor">
    <cofactor evidence="1">
        <name>Mn(2+)</name>
        <dbReference type="ChEBI" id="CHEBI:29035"/>
    </cofactor>
</comment>
<dbReference type="InterPro" id="IPR000086">
    <property type="entry name" value="NUDIX_hydrolase_dom"/>
</dbReference>
<evidence type="ECO:0000256" key="1">
    <source>
        <dbReference type="ARBA" id="ARBA00001936"/>
    </source>
</evidence>
<reference evidence="5" key="1">
    <citation type="submission" date="2020-10" db="EMBL/GenBank/DDBJ databases">
        <title>Unveiling of a novel bifunctional photoreceptor, Dualchrome1, isolated from a cosmopolitan green alga.</title>
        <authorList>
            <person name="Suzuki S."/>
            <person name="Kawachi M."/>
        </authorList>
    </citation>
    <scope>NUCLEOTIDE SEQUENCE</scope>
    <source>
        <strain evidence="5">NIES 2893</strain>
    </source>
</reference>
<proteinExistence type="inferred from homology"/>
<dbReference type="InterPro" id="IPR020476">
    <property type="entry name" value="Nudix_hydrolase"/>
</dbReference>
<evidence type="ECO:0000259" key="4">
    <source>
        <dbReference type="PROSITE" id="PS51462"/>
    </source>
</evidence>
<dbReference type="CDD" id="cd03671">
    <property type="entry name" value="NUDIX_Ap4A_hydrolase_plant_like"/>
    <property type="match status" value="1"/>
</dbReference>
<organism evidence="5 6">
    <name type="scientific">Pycnococcus provasolii</name>
    <dbReference type="NCBI Taxonomy" id="41880"/>
    <lineage>
        <taxon>Eukaryota</taxon>
        <taxon>Viridiplantae</taxon>
        <taxon>Chlorophyta</taxon>
        <taxon>Pseudoscourfieldiophyceae</taxon>
        <taxon>Pseudoscourfieldiales</taxon>
        <taxon>Pycnococcaceae</taxon>
        <taxon>Pycnococcus</taxon>
    </lineage>
</organism>
<dbReference type="OrthoDB" id="276276at2759"/>
<dbReference type="Gene3D" id="3.90.79.10">
    <property type="entry name" value="Nucleoside Triphosphate Pyrophosphohydrolase"/>
    <property type="match status" value="1"/>
</dbReference>
<keyword evidence="6" id="KW-1185">Reference proteome</keyword>
<gene>
    <name evidence="5" type="ORF">PPROV_001066200</name>
</gene>
<dbReference type="PRINTS" id="PR00502">
    <property type="entry name" value="NUDIXFAMILY"/>
</dbReference>
<protein>
    <recommendedName>
        <fullName evidence="4">Nudix hydrolase domain-containing protein</fullName>
    </recommendedName>
</protein>
<sequence>MPPATSWILHAKSVRAKACSADALAARRSRGLNQPPLQCVVPHASSSPSSAILTGEPGREWRRCVGVCIINSEGLVWGAQRVGEKKDFWQMPQGGMNRGEDSLEAAQRELYEETGIKKEHVELVTEYPTWLVYEYPNRMRLSKKKRRYKGQAQRWFLFRFKGTDDAVDLSGQNGQKAEFKTWKWMPMKRVREKVVEWKRDVYVEALGAFEEHL</sequence>
<feature type="domain" description="Nudix hydrolase" evidence="4">
    <location>
        <begin position="60"/>
        <end position="207"/>
    </location>
</feature>
<name>A0A830HZA6_9CHLO</name>
<dbReference type="EMBL" id="BNJQ01000037">
    <property type="protein sequence ID" value="GHP11935.1"/>
    <property type="molecule type" value="Genomic_DNA"/>
</dbReference>
<dbReference type="GO" id="GO:0008893">
    <property type="term" value="F:guanosine-3',5'-bis(diphosphate) 3'-diphosphatase activity"/>
    <property type="evidence" value="ECO:0007669"/>
    <property type="project" value="TreeGrafter"/>
</dbReference>
<dbReference type="InterPro" id="IPR015797">
    <property type="entry name" value="NUDIX_hydrolase-like_dom_sf"/>
</dbReference>
<dbReference type="GO" id="GO:0019693">
    <property type="term" value="P:ribose phosphate metabolic process"/>
    <property type="evidence" value="ECO:0007669"/>
    <property type="project" value="TreeGrafter"/>
</dbReference>
<dbReference type="Proteomes" id="UP000660262">
    <property type="component" value="Unassembled WGS sequence"/>
</dbReference>
<evidence type="ECO:0000256" key="3">
    <source>
        <dbReference type="RuleBase" id="RU003476"/>
    </source>
</evidence>
<dbReference type="GO" id="GO:0006753">
    <property type="term" value="P:nucleoside phosphate metabolic process"/>
    <property type="evidence" value="ECO:0007669"/>
    <property type="project" value="TreeGrafter"/>
</dbReference>
<evidence type="ECO:0000313" key="5">
    <source>
        <dbReference type="EMBL" id="GHP11935.1"/>
    </source>
</evidence>
<dbReference type="SUPFAM" id="SSF55811">
    <property type="entry name" value="Nudix"/>
    <property type="match status" value="1"/>
</dbReference>